<feature type="region of interest" description="Disordered" evidence="1">
    <location>
        <begin position="127"/>
        <end position="156"/>
    </location>
</feature>
<feature type="region of interest" description="Disordered" evidence="1">
    <location>
        <begin position="18"/>
        <end position="56"/>
    </location>
</feature>
<keyword evidence="3" id="KW-1185">Reference proteome</keyword>
<evidence type="ECO:0000256" key="1">
    <source>
        <dbReference type="SAM" id="MobiDB-lite"/>
    </source>
</evidence>
<dbReference type="AlphaFoldDB" id="A0A9D5ADK8"/>
<sequence length="156" mass="17978">MSTIARFVDDRVKCEKKLKIVTPKPPKKNTEKSKHKSHKEKPMKKRKLEEMVTENKSLKRKLVQTNIMGSRNQNKFIDGNSLPLSKSNNKYVFIELKEVLKALEETIRSSTLRNKNMDMLIKMVAKEEDVEEGEEAGSSESSSEKKILKSSSWSCF</sequence>
<evidence type="ECO:0000313" key="3">
    <source>
        <dbReference type="Proteomes" id="UP001058974"/>
    </source>
</evidence>
<name>A0A9D5ADK8_PEA</name>
<proteinExistence type="predicted"/>
<protein>
    <submittedName>
        <fullName evidence="2">Uncharacterized protein</fullName>
    </submittedName>
</protein>
<organism evidence="2 3">
    <name type="scientific">Pisum sativum</name>
    <name type="common">Garden pea</name>
    <name type="synonym">Lathyrus oleraceus</name>
    <dbReference type="NCBI Taxonomy" id="3888"/>
    <lineage>
        <taxon>Eukaryota</taxon>
        <taxon>Viridiplantae</taxon>
        <taxon>Streptophyta</taxon>
        <taxon>Embryophyta</taxon>
        <taxon>Tracheophyta</taxon>
        <taxon>Spermatophyta</taxon>
        <taxon>Magnoliopsida</taxon>
        <taxon>eudicotyledons</taxon>
        <taxon>Gunneridae</taxon>
        <taxon>Pentapetalae</taxon>
        <taxon>rosids</taxon>
        <taxon>fabids</taxon>
        <taxon>Fabales</taxon>
        <taxon>Fabaceae</taxon>
        <taxon>Papilionoideae</taxon>
        <taxon>50 kb inversion clade</taxon>
        <taxon>NPAAA clade</taxon>
        <taxon>Hologalegina</taxon>
        <taxon>IRL clade</taxon>
        <taxon>Fabeae</taxon>
        <taxon>Lathyrus</taxon>
    </lineage>
</organism>
<accession>A0A9D5ADK8</accession>
<dbReference type="Proteomes" id="UP001058974">
    <property type="component" value="Chromosome 5"/>
</dbReference>
<evidence type="ECO:0000313" key="2">
    <source>
        <dbReference type="EMBL" id="KAI5404259.1"/>
    </source>
</evidence>
<reference evidence="2 3" key="1">
    <citation type="journal article" date="2022" name="Nat. Genet.">
        <title>Improved pea reference genome and pan-genome highlight genomic features and evolutionary characteristics.</title>
        <authorList>
            <person name="Yang T."/>
            <person name="Liu R."/>
            <person name="Luo Y."/>
            <person name="Hu S."/>
            <person name="Wang D."/>
            <person name="Wang C."/>
            <person name="Pandey M.K."/>
            <person name="Ge S."/>
            <person name="Xu Q."/>
            <person name="Li N."/>
            <person name="Li G."/>
            <person name="Huang Y."/>
            <person name="Saxena R.K."/>
            <person name="Ji Y."/>
            <person name="Li M."/>
            <person name="Yan X."/>
            <person name="He Y."/>
            <person name="Liu Y."/>
            <person name="Wang X."/>
            <person name="Xiang C."/>
            <person name="Varshney R.K."/>
            <person name="Ding H."/>
            <person name="Gao S."/>
            <person name="Zong X."/>
        </authorList>
    </citation>
    <scope>NUCLEOTIDE SEQUENCE [LARGE SCALE GENOMIC DNA]</scope>
    <source>
        <strain evidence="2 3">cv. Zhongwan 6</strain>
    </source>
</reference>
<feature type="compositionally biased region" description="Acidic residues" evidence="1">
    <location>
        <begin position="128"/>
        <end position="137"/>
    </location>
</feature>
<gene>
    <name evidence="2" type="ORF">KIW84_051418</name>
</gene>
<feature type="compositionally biased region" description="Basic residues" evidence="1">
    <location>
        <begin position="33"/>
        <end position="46"/>
    </location>
</feature>
<dbReference type="Gramene" id="Psat05G0141800-T1">
    <property type="protein sequence ID" value="KAI5404259.1"/>
    <property type="gene ID" value="KIW84_051418"/>
</dbReference>
<dbReference type="EMBL" id="JAMSHJ010000005">
    <property type="protein sequence ID" value="KAI5404259.1"/>
    <property type="molecule type" value="Genomic_DNA"/>
</dbReference>
<comment type="caution">
    <text evidence="2">The sequence shown here is derived from an EMBL/GenBank/DDBJ whole genome shotgun (WGS) entry which is preliminary data.</text>
</comment>